<dbReference type="CTD" id="20212150"/>
<gene>
    <name evidence="2" type="primary">20212150</name>
    <name evidence="1" type="ORF">HELRODRAFT_192081</name>
</gene>
<dbReference type="EMBL" id="KB096676">
    <property type="protein sequence ID" value="ESO03019.1"/>
    <property type="molecule type" value="Genomic_DNA"/>
</dbReference>
<evidence type="ECO:0000313" key="3">
    <source>
        <dbReference type="Proteomes" id="UP000015101"/>
    </source>
</evidence>
<dbReference type="AlphaFoldDB" id="T1FTK3"/>
<reference evidence="1 3" key="2">
    <citation type="journal article" date="2013" name="Nature">
        <title>Insights into bilaterian evolution from three spiralian genomes.</title>
        <authorList>
            <person name="Simakov O."/>
            <person name="Marletaz F."/>
            <person name="Cho S.J."/>
            <person name="Edsinger-Gonzales E."/>
            <person name="Havlak P."/>
            <person name="Hellsten U."/>
            <person name="Kuo D.H."/>
            <person name="Larsson T."/>
            <person name="Lv J."/>
            <person name="Arendt D."/>
            <person name="Savage R."/>
            <person name="Osoegawa K."/>
            <person name="de Jong P."/>
            <person name="Grimwood J."/>
            <person name="Chapman J.A."/>
            <person name="Shapiro H."/>
            <person name="Aerts A."/>
            <person name="Otillar R.P."/>
            <person name="Terry A.Y."/>
            <person name="Boore J.L."/>
            <person name="Grigoriev I.V."/>
            <person name="Lindberg D.R."/>
            <person name="Seaver E.C."/>
            <person name="Weisblat D.A."/>
            <person name="Putnam N.H."/>
            <person name="Rokhsar D.S."/>
        </authorList>
    </citation>
    <scope>NUCLEOTIDE SEQUENCE</scope>
</reference>
<proteinExistence type="predicted"/>
<reference evidence="2" key="3">
    <citation type="submission" date="2015-06" db="UniProtKB">
        <authorList>
            <consortium name="EnsemblMetazoa"/>
        </authorList>
    </citation>
    <scope>IDENTIFICATION</scope>
</reference>
<protein>
    <submittedName>
        <fullName evidence="1 2">Uncharacterized protein</fullName>
    </submittedName>
</protein>
<dbReference type="HOGENOM" id="CLU_954019_0_0_1"/>
<dbReference type="KEGG" id="hro:HELRODRAFT_192081"/>
<organism evidence="2 3">
    <name type="scientific">Helobdella robusta</name>
    <name type="common">Californian leech</name>
    <dbReference type="NCBI Taxonomy" id="6412"/>
    <lineage>
        <taxon>Eukaryota</taxon>
        <taxon>Metazoa</taxon>
        <taxon>Spiralia</taxon>
        <taxon>Lophotrochozoa</taxon>
        <taxon>Annelida</taxon>
        <taxon>Clitellata</taxon>
        <taxon>Hirudinea</taxon>
        <taxon>Rhynchobdellida</taxon>
        <taxon>Glossiphoniidae</taxon>
        <taxon>Helobdella</taxon>
    </lineage>
</organism>
<dbReference type="GeneID" id="20212150"/>
<dbReference type="Proteomes" id="UP000015101">
    <property type="component" value="Unassembled WGS sequence"/>
</dbReference>
<reference evidence="3" key="1">
    <citation type="submission" date="2012-12" db="EMBL/GenBank/DDBJ databases">
        <authorList>
            <person name="Hellsten U."/>
            <person name="Grimwood J."/>
            <person name="Chapman J.A."/>
            <person name="Shapiro H."/>
            <person name="Aerts A."/>
            <person name="Otillar R.P."/>
            <person name="Terry A.Y."/>
            <person name="Boore J.L."/>
            <person name="Simakov O."/>
            <person name="Marletaz F."/>
            <person name="Cho S.-J."/>
            <person name="Edsinger-Gonzales E."/>
            <person name="Havlak P."/>
            <person name="Kuo D.-H."/>
            <person name="Larsson T."/>
            <person name="Lv J."/>
            <person name="Arendt D."/>
            <person name="Savage R."/>
            <person name="Osoegawa K."/>
            <person name="de Jong P."/>
            <person name="Lindberg D.R."/>
            <person name="Seaver E.C."/>
            <person name="Weisblat D.A."/>
            <person name="Putnam N.H."/>
            <person name="Grigoriev I.V."/>
            <person name="Rokhsar D.S."/>
        </authorList>
    </citation>
    <scope>NUCLEOTIDE SEQUENCE</scope>
</reference>
<name>T1FTK3_HELRO</name>
<dbReference type="EMBL" id="AMQM01004756">
    <property type="status" value="NOT_ANNOTATED_CDS"/>
    <property type="molecule type" value="Genomic_DNA"/>
</dbReference>
<dbReference type="InParanoid" id="T1FTK3"/>
<dbReference type="RefSeq" id="XP_009018712.1">
    <property type="nucleotide sequence ID" value="XM_009020464.1"/>
</dbReference>
<accession>T1FTK3</accession>
<evidence type="ECO:0000313" key="2">
    <source>
        <dbReference type="EnsemblMetazoa" id="HelroP192081"/>
    </source>
</evidence>
<evidence type="ECO:0000313" key="1">
    <source>
        <dbReference type="EMBL" id="ESO03019.1"/>
    </source>
</evidence>
<keyword evidence="3" id="KW-1185">Reference proteome</keyword>
<sequence>MADMIACATCVAVHLTLHKRLDFTSQARTTSSTSWLVSTFNPSMSSIRGDELIFQQQMWALKLCAKGLRVVSRHQNLIISLPSINVEHIDASFYQHSRALYNALQLNKMDMYIMRDGAKKLEEDMNEKNKRTKIIEELGNVWVEYRHDDDSTSCINNLKGHQLNGRYDEPLPPINSQKYEEQHCNSVDQLTKDVEHLFILSNDLPPNYHLKNFNRSLFLDLLGRMTIKSNADADLCLRLANSLTLSLLKYRMRSINNLKTINADELKGKIEGLIDDATSVSEKLLQKRISFT</sequence>
<dbReference type="EnsemblMetazoa" id="HelroT192081">
    <property type="protein sequence ID" value="HelroP192081"/>
    <property type="gene ID" value="HelroG192081"/>
</dbReference>